<feature type="domain" description="HTH gntR-type" evidence="4">
    <location>
        <begin position="12"/>
        <end position="80"/>
    </location>
</feature>
<reference evidence="6" key="1">
    <citation type="submission" date="2015-11" db="EMBL/GenBank/DDBJ databases">
        <authorList>
            <person name="Kumar R."/>
            <person name="Singh D."/>
            <person name="Swarnkar M.K."/>
            <person name="Singh A.K."/>
            <person name="Kumar S."/>
        </authorList>
    </citation>
    <scope>NUCLEOTIDE SEQUENCE [LARGE SCALE GENOMIC DNA]</scope>
    <source>
        <strain evidence="6">ERGS4:06</strain>
    </source>
</reference>
<dbReference type="Pfam" id="PF00392">
    <property type="entry name" value="GntR"/>
    <property type="match status" value="1"/>
</dbReference>
<dbReference type="OrthoDB" id="4307011at2"/>
<dbReference type="InterPro" id="IPR000524">
    <property type="entry name" value="Tscrpt_reg_HTH_GntR"/>
</dbReference>
<dbReference type="PANTHER" id="PTHR38445:SF9">
    <property type="entry name" value="HTH-TYPE TRANSCRIPTIONAL REPRESSOR YTRA"/>
    <property type="match status" value="1"/>
</dbReference>
<dbReference type="EMBL" id="CP013200">
    <property type="protein sequence ID" value="ALO68488.1"/>
    <property type="molecule type" value="Genomic_DNA"/>
</dbReference>
<dbReference type="SUPFAM" id="SSF46785">
    <property type="entry name" value="Winged helix' DNA-binding domain"/>
    <property type="match status" value="1"/>
</dbReference>
<dbReference type="GO" id="GO:0003700">
    <property type="term" value="F:DNA-binding transcription factor activity"/>
    <property type="evidence" value="ECO:0007669"/>
    <property type="project" value="InterPro"/>
</dbReference>
<dbReference type="AlphaFoldDB" id="A0A0S2M4H3"/>
<evidence type="ECO:0000313" key="5">
    <source>
        <dbReference type="EMBL" id="ALO68488.1"/>
    </source>
</evidence>
<dbReference type="GO" id="GO:0003677">
    <property type="term" value="F:DNA binding"/>
    <property type="evidence" value="ECO:0007669"/>
    <property type="project" value="UniProtKB-KW"/>
</dbReference>
<dbReference type="InterPro" id="IPR036388">
    <property type="entry name" value="WH-like_DNA-bd_sf"/>
</dbReference>
<proteinExistence type="predicted"/>
<dbReference type="Proteomes" id="UP000059574">
    <property type="component" value="Chromosome"/>
</dbReference>
<evidence type="ECO:0000256" key="2">
    <source>
        <dbReference type="ARBA" id="ARBA00023125"/>
    </source>
</evidence>
<dbReference type="PROSITE" id="PS50949">
    <property type="entry name" value="HTH_GNTR"/>
    <property type="match status" value="1"/>
</dbReference>
<name>A0A0S2M4H3_9MICC</name>
<dbReference type="InterPro" id="IPR036390">
    <property type="entry name" value="WH_DNA-bd_sf"/>
</dbReference>
<keyword evidence="2" id="KW-0238">DNA-binding</keyword>
<organism evidence="5 6">
    <name type="scientific">Arthrobacter alpinus</name>
    <dbReference type="NCBI Taxonomy" id="656366"/>
    <lineage>
        <taxon>Bacteria</taxon>
        <taxon>Bacillati</taxon>
        <taxon>Actinomycetota</taxon>
        <taxon>Actinomycetes</taxon>
        <taxon>Micrococcales</taxon>
        <taxon>Micrococcaceae</taxon>
        <taxon>Arthrobacter</taxon>
    </lineage>
</organism>
<dbReference type="CDD" id="cd07377">
    <property type="entry name" value="WHTH_GntR"/>
    <property type="match status" value="1"/>
</dbReference>
<keyword evidence="1" id="KW-0805">Transcription regulation</keyword>
<sequence length="122" mass="12786">MRRWRLDLESTVPPFEQVRLRILDLASSGELAVGTKLPSVRALAGDLGVAANTVARAYRELEQAGIVITAGRSGTAIASGGDKIAAQVADAADSYAAVVRDLGMPRTQALRIVSAALERNNG</sequence>
<dbReference type="PANTHER" id="PTHR38445">
    <property type="entry name" value="HTH-TYPE TRANSCRIPTIONAL REPRESSOR YTRA"/>
    <property type="match status" value="1"/>
</dbReference>
<protein>
    <submittedName>
        <fullName evidence="5">GntR family transcriptional regulator</fullName>
    </submittedName>
</protein>
<gene>
    <name evidence="5" type="ORF">AS189_10955</name>
</gene>
<keyword evidence="3" id="KW-0804">Transcription</keyword>
<evidence type="ECO:0000256" key="3">
    <source>
        <dbReference type="ARBA" id="ARBA00023163"/>
    </source>
</evidence>
<reference evidence="5 6" key="2">
    <citation type="journal article" date="2016" name="J. Biotechnol.">
        <title>Complete genome sequence of Arthrobacter alpinus ERGS4:06, a yellow pigmented bacterium tolerant to cold and radiations isolated from Sikkim Himalaya.</title>
        <authorList>
            <person name="Kumar R."/>
            <person name="Singh D."/>
            <person name="Swarnkar M.K."/>
            <person name="Singh A.K."/>
            <person name="Kumar S."/>
        </authorList>
    </citation>
    <scope>NUCLEOTIDE SEQUENCE [LARGE SCALE GENOMIC DNA]</scope>
    <source>
        <strain evidence="5 6">ERGS4:06</strain>
    </source>
</reference>
<evidence type="ECO:0000313" key="6">
    <source>
        <dbReference type="Proteomes" id="UP000059574"/>
    </source>
</evidence>
<dbReference type="Gene3D" id="1.10.10.10">
    <property type="entry name" value="Winged helix-like DNA-binding domain superfamily/Winged helix DNA-binding domain"/>
    <property type="match status" value="1"/>
</dbReference>
<evidence type="ECO:0000256" key="1">
    <source>
        <dbReference type="ARBA" id="ARBA00023015"/>
    </source>
</evidence>
<dbReference type="SMART" id="SM00345">
    <property type="entry name" value="HTH_GNTR"/>
    <property type="match status" value="1"/>
</dbReference>
<accession>A0A0S2M4H3</accession>
<evidence type="ECO:0000259" key="4">
    <source>
        <dbReference type="PROSITE" id="PS50949"/>
    </source>
</evidence>